<dbReference type="GO" id="GO:0031490">
    <property type="term" value="F:chromatin DNA binding"/>
    <property type="evidence" value="ECO:0007669"/>
    <property type="project" value="TreeGrafter"/>
</dbReference>
<dbReference type="EMBL" id="LWDF02001551">
    <property type="protein sequence ID" value="KAE8238024.1"/>
    <property type="molecule type" value="Genomic_DNA"/>
</dbReference>
<feature type="compositionally biased region" description="Low complexity" evidence="4">
    <location>
        <begin position="663"/>
        <end position="676"/>
    </location>
</feature>
<keyword evidence="3" id="KW-0539">Nucleus</keyword>
<comment type="caution">
    <text evidence="6">The sequence shown here is derived from an EMBL/GenBank/DDBJ whole genome shotgun (WGS) entry which is preliminary data.</text>
</comment>
<dbReference type="GO" id="GO:0006357">
    <property type="term" value="P:regulation of transcription by RNA polymerase II"/>
    <property type="evidence" value="ECO:0007669"/>
    <property type="project" value="TreeGrafter"/>
</dbReference>
<evidence type="ECO:0000256" key="3">
    <source>
        <dbReference type="ARBA" id="ARBA00023242"/>
    </source>
</evidence>
<feature type="region of interest" description="Disordered" evidence="4">
    <location>
        <begin position="654"/>
        <end position="678"/>
    </location>
</feature>
<organism evidence="6 7">
    <name type="scientific">Tilletia indica</name>
    <dbReference type="NCBI Taxonomy" id="43049"/>
    <lineage>
        <taxon>Eukaryota</taxon>
        <taxon>Fungi</taxon>
        <taxon>Dikarya</taxon>
        <taxon>Basidiomycota</taxon>
        <taxon>Ustilaginomycotina</taxon>
        <taxon>Exobasidiomycetes</taxon>
        <taxon>Tilletiales</taxon>
        <taxon>Tilletiaceae</taxon>
        <taxon>Tilletia</taxon>
    </lineage>
</organism>
<reference evidence="6" key="1">
    <citation type="submission" date="2016-04" db="EMBL/GenBank/DDBJ databases">
        <authorList>
            <person name="Nguyen H.D."/>
            <person name="Samba Siva P."/>
            <person name="Cullis J."/>
            <person name="Levesque C.A."/>
            <person name="Hambleton S."/>
        </authorList>
    </citation>
    <scope>NUCLEOTIDE SEQUENCE</scope>
    <source>
        <strain evidence="6">DAOMC 236416</strain>
    </source>
</reference>
<dbReference type="GO" id="GO:0046872">
    <property type="term" value="F:metal ion binding"/>
    <property type="evidence" value="ECO:0007669"/>
    <property type="project" value="UniProtKB-KW"/>
</dbReference>
<reference evidence="6" key="2">
    <citation type="journal article" date="2019" name="IMA Fungus">
        <title>Genome sequencing and comparison of five Tilletia species to identify candidate genes for the detection of regulated species infecting wheat.</title>
        <authorList>
            <person name="Nguyen H.D.T."/>
            <person name="Sultana T."/>
            <person name="Kesanakurti P."/>
            <person name="Hambleton S."/>
        </authorList>
    </citation>
    <scope>NUCLEOTIDE SEQUENCE</scope>
    <source>
        <strain evidence="6">DAOMC 236416</strain>
    </source>
</reference>
<feature type="domain" description="JmjC" evidence="5">
    <location>
        <begin position="410"/>
        <end position="585"/>
    </location>
</feature>
<dbReference type="GO" id="GO:0032454">
    <property type="term" value="F:histone H3K9 demethylase activity"/>
    <property type="evidence" value="ECO:0007669"/>
    <property type="project" value="InterPro"/>
</dbReference>
<accession>A0A8T8SE74</accession>
<evidence type="ECO:0000313" key="6">
    <source>
        <dbReference type="EMBL" id="KAE8238024.1"/>
    </source>
</evidence>
<sequence>MSVSQNTLHIARDGTTVRVAAGSLYQSYVPQPCECYDDSMVKYEPCRVCIIRQKGGQTNERAECSWKGRRAINGKRDRQEQYVKDSEEVLMFSSSSRPLPGDKPGTAIKFLSDADITLSEYHLAGALLGELTNQCVLILSHTDGVITRPVTYDSMASCEGCSRYFLAAWHLCVRCGLELCPSCYTQLMQQNIVEQRRRREQGAAADLRTSNDFLACLRRTGDAYPTHSGSDFVVMAQISCDDALYLCGAARHVHTRLVGEFSEAMSNSRTDSFEGQLSAEPGHIFPDRPGLTLRKHSSLRITDDSQFERAVAYCLSHVDTPVVLHRRPSSEEWTPSRIQAAFAKGQKIPVTLTKDSSESAKAAVISPKQLLSALQEANVGVDCRDFPKDADLSAAAPELDRQFRAAVAYPSATSQSASAELSLLADNITYRDAKAKVYAASAAEKDGATTNAHVDEAMAVNVCLWAGAKEAVADDDGVAAHWLIIPHEDFSTVVAFYQETYGIDHSDRHPIFSQSRFLSTEFLETLQNQRGVQPWSVPQRAGDTIIVPPGSIHQVRNLRSCFKIAADVFPPTRAGIAAQISQLRAAETLSRGPYSVDQLGRDALALFPTMVDAFLRLISRRPKDFRDEAHSSVVTAILSASLIKQRRLETQVQQLEMQAAREPSQPASASGPPQDSMSLRNAVVSVVREQLREMIVPAWRAIESDN</sequence>
<keyword evidence="2" id="KW-0479">Metal-binding</keyword>
<evidence type="ECO:0000256" key="1">
    <source>
        <dbReference type="ARBA" id="ARBA00004123"/>
    </source>
</evidence>
<evidence type="ECO:0000256" key="2">
    <source>
        <dbReference type="ARBA" id="ARBA00022723"/>
    </source>
</evidence>
<dbReference type="Proteomes" id="UP000077521">
    <property type="component" value="Unassembled WGS sequence"/>
</dbReference>
<dbReference type="GO" id="GO:0000785">
    <property type="term" value="C:chromatin"/>
    <property type="evidence" value="ECO:0007669"/>
    <property type="project" value="TreeGrafter"/>
</dbReference>
<proteinExistence type="predicted"/>
<dbReference type="InterPro" id="IPR045109">
    <property type="entry name" value="LSDs-like"/>
</dbReference>
<evidence type="ECO:0000313" key="7">
    <source>
        <dbReference type="Proteomes" id="UP000077521"/>
    </source>
</evidence>
<dbReference type="PANTHER" id="PTHR12549:SF38">
    <property type="entry name" value="JMJC DOMAIN-CONTAINING HISTONE DEMETHYLASE 2, ISOFORM A"/>
    <property type="match status" value="1"/>
</dbReference>
<keyword evidence="7" id="KW-1185">Reference proteome</keyword>
<dbReference type="SUPFAM" id="SSF51197">
    <property type="entry name" value="Clavaminate synthase-like"/>
    <property type="match status" value="1"/>
</dbReference>
<dbReference type="SMART" id="SM00558">
    <property type="entry name" value="JmjC"/>
    <property type="match status" value="1"/>
</dbReference>
<dbReference type="GO" id="GO:0000118">
    <property type="term" value="C:histone deacetylase complex"/>
    <property type="evidence" value="ECO:0007669"/>
    <property type="project" value="TreeGrafter"/>
</dbReference>
<comment type="subcellular location">
    <subcellularLocation>
        <location evidence="1">Nucleus</location>
    </subcellularLocation>
</comment>
<gene>
    <name evidence="6" type="ORF">A4X13_0g8548</name>
</gene>
<dbReference type="PANTHER" id="PTHR12549">
    <property type="entry name" value="JMJC DOMAIN-CONTAINING HISTONE DEMETHYLATION PROTEIN"/>
    <property type="match status" value="1"/>
</dbReference>
<evidence type="ECO:0000256" key="4">
    <source>
        <dbReference type="SAM" id="MobiDB-lite"/>
    </source>
</evidence>
<evidence type="ECO:0000259" key="5">
    <source>
        <dbReference type="PROSITE" id="PS51184"/>
    </source>
</evidence>
<dbReference type="Pfam" id="PF02373">
    <property type="entry name" value="JmjC"/>
    <property type="match status" value="1"/>
</dbReference>
<name>A0A8T8SE74_9BASI</name>
<dbReference type="AlphaFoldDB" id="A0A8T8SE74"/>
<protein>
    <recommendedName>
        <fullName evidence="5">JmjC domain-containing protein</fullName>
    </recommendedName>
</protein>
<dbReference type="PROSITE" id="PS51184">
    <property type="entry name" value="JMJC"/>
    <property type="match status" value="1"/>
</dbReference>
<dbReference type="GO" id="GO:0003712">
    <property type="term" value="F:transcription coregulator activity"/>
    <property type="evidence" value="ECO:0007669"/>
    <property type="project" value="TreeGrafter"/>
</dbReference>
<dbReference type="Gene3D" id="2.60.120.650">
    <property type="entry name" value="Cupin"/>
    <property type="match status" value="1"/>
</dbReference>
<dbReference type="InterPro" id="IPR003347">
    <property type="entry name" value="JmjC_dom"/>
</dbReference>